<sequence>MTCFDARCHLYRSLAEDDMAFGLWPSRAVADDRRVPQAQRQHGFLALARLQFLKLMGKPLLVEVFQG</sequence>
<evidence type="ECO:0000313" key="2">
    <source>
        <dbReference type="Proteomes" id="UP001055712"/>
    </source>
</evidence>
<accession>A0A9D4TTI6</accession>
<dbReference type="AlphaFoldDB" id="A0A9D4TTI6"/>
<reference evidence="1" key="2">
    <citation type="submission" date="2020-11" db="EMBL/GenBank/DDBJ databases">
        <authorList>
            <person name="Cecchin M."/>
            <person name="Marcolungo L."/>
            <person name="Rossato M."/>
            <person name="Girolomoni L."/>
            <person name="Cosentino E."/>
            <person name="Cuine S."/>
            <person name="Li-Beisson Y."/>
            <person name="Delledonne M."/>
            <person name="Ballottari M."/>
        </authorList>
    </citation>
    <scope>NUCLEOTIDE SEQUENCE</scope>
    <source>
        <strain evidence="1">211/11P</strain>
        <tissue evidence="1">Whole cell</tissue>
    </source>
</reference>
<gene>
    <name evidence="1" type="ORF">D9Q98_002596</name>
</gene>
<name>A0A9D4TTI6_CHLVU</name>
<keyword evidence="2" id="KW-1185">Reference proteome</keyword>
<reference evidence="1" key="1">
    <citation type="journal article" date="2019" name="Plant J.">
        <title>Chlorella vulgaris genome assembly and annotation reveals the molecular basis for metabolic acclimation to high light conditions.</title>
        <authorList>
            <person name="Cecchin M."/>
            <person name="Marcolungo L."/>
            <person name="Rossato M."/>
            <person name="Girolomoni L."/>
            <person name="Cosentino E."/>
            <person name="Cuine S."/>
            <person name="Li-Beisson Y."/>
            <person name="Delledonne M."/>
            <person name="Ballottari M."/>
        </authorList>
    </citation>
    <scope>NUCLEOTIDE SEQUENCE</scope>
    <source>
        <strain evidence="1">211/11P</strain>
    </source>
</reference>
<organism evidence="1 2">
    <name type="scientific">Chlorella vulgaris</name>
    <name type="common">Green alga</name>
    <dbReference type="NCBI Taxonomy" id="3077"/>
    <lineage>
        <taxon>Eukaryota</taxon>
        <taxon>Viridiplantae</taxon>
        <taxon>Chlorophyta</taxon>
        <taxon>core chlorophytes</taxon>
        <taxon>Trebouxiophyceae</taxon>
        <taxon>Chlorellales</taxon>
        <taxon>Chlorellaceae</taxon>
        <taxon>Chlorella clade</taxon>
        <taxon>Chlorella</taxon>
    </lineage>
</organism>
<dbReference type="Proteomes" id="UP001055712">
    <property type="component" value="Unassembled WGS sequence"/>
</dbReference>
<proteinExistence type="predicted"/>
<evidence type="ECO:0000313" key="1">
    <source>
        <dbReference type="EMBL" id="KAI3434523.1"/>
    </source>
</evidence>
<comment type="caution">
    <text evidence="1">The sequence shown here is derived from an EMBL/GenBank/DDBJ whole genome shotgun (WGS) entry which is preliminary data.</text>
</comment>
<dbReference type="EMBL" id="SIDB01000003">
    <property type="protein sequence ID" value="KAI3434523.1"/>
    <property type="molecule type" value="Genomic_DNA"/>
</dbReference>
<protein>
    <submittedName>
        <fullName evidence="1">Uncharacterized protein</fullName>
    </submittedName>
</protein>
<dbReference type="OrthoDB" id="5570127at2759"/>